<dbReference type="Proteomes" id="UP000006565">
    <property type="component" value="Chromosome"/>
</dbReference>
<proteinExistence type="predicted"/>
<dbReference type="InterPro" id="IPR037175">
    <property type="entry name" value="KFase_sf"/>
</dbReference>
<dbReference type="GO" id="GO:0019441">
    <property type="term" value="P:L-tryptophan catabolic process to kynurenine"/>
    <property type="evidence" value="ECO:0007669"/>
    <property type="project" value="InterPro"/>
</dbReference>
<protein>
    <submittedName>
        <fullName evidence="1">Cyclase family protein</fullName>
    </submittedName>
</protein>
<evidence type="ECO:0000313" key="1">
    <source>
        <dbReference type="EMBL" id="ADN35423.1"/>
    </source>
</evidence>
<gene>
    <name evidence="1" type="ordered locus">Mpet_0649</name>
</gene>
<dbReference type="SUPFAM" id="SSF102198">
    <property type="entry name" value="Putative cyclase"/>
    <property type="match status" value="1"/>
</dbReference>
<reference evidence="1 2" key="1">
    <citation type="journal article" date="2010" name="Stand. Genomic Sci.">
        <title>Complete genome sequence of Methanoplanus petrolearius type strain (SEBR 4847).</title>
        <authorList>
            <person name="Brambilla E."/>
            <person name="Djao O.D."/>
            <person name="Daligault H."/>
            <person name="Lapidus A."/>
            <person name="Lucas S."/>
            <person name="Hammon N."/>
            <person name="Nolan M."/>
            <person name="Tice H."/>
            <person name="Cheng J.F."/>
            <person name="Han C."/>
            <person name="Tapia R."/>
            <person name="Goodwin L."/>
            <person name="Pitluck S."/>
            <person name="Liolios K."/>
            <person name="Ivanova N."/>
            <person name="Mavromatis K."/>
            <person name="Mikhailova N."/>
            <person name="Pati A."/>
            <person name="Chen A."/>
            <person name="Palaniappan K."/>
            <person name="Land M."/>
            <person name="Hauser L."/>
            <person name="Chang Y.J."/>
            <person name="Jeffries C.D."/>
            <person name="Rohde M."/>
            <person name="Spring S."/>
            <person name="Sikorski J."/>
            <person name="Goker M."/>
            <person name="Woyke T."/>
            <person name="Bristow J."/>
            <person name="Eisen J.A."/>
            <person name="Markowitz V."/>
            <person name="Hugenholtz P."/>
            <person name="Kyrpides N.C."/>
            <person name="Klenk H.P."/>
        </authorList>
    </citation>
    <scope>NUCLEOTIDE SEQUENCE [LARGE SCALE GENOMIC DNA]</scope>
    <source>
        <strain evidence="2">DSM 11571 / OCM 486 / SEBR 4847</strain>
    </source>
</reference>
<sequence length="207" mass="22424">MDYIDITIPLSEKTPVFPGDPEVRFNPLVRDGFRLTSIELSSHSGTHVDAPLHYIEGGLSVDRIPLGRINGESIVVDLRGTGHSSGFITRGDIPEKTNGAKILILNTGFSPESSGMDRYMSINIECAGYLADCGYTCVVTDAPSIESFDGDGTVHRILLGRDVYIIEMADLSHVSPGRYHLYAMPLKLEGCDGSPVRAVLVPCSKEV</sequence>
<dbReference type="InterPro" id="IPR007325">
    <property type="entry name" value="KFase/CYL"/>
</dbReference>
<dbReference type="AlphaFoldDB" id="E1RI38"/>
<dbReference type="KEGG" id="mpi:Mpet_0649"/>
<dbReference type="eggNOG" id="arCOG02462">
    <property type="taxonomic scope" value="Archaea"/>
</dbReference>
<keyword evidence="2" id="KW-1185">Reference proteome</keyword>
<accession>E1RI38</accession>
<dbReference type="EMBL" id="CP002117">
    <property type="protein sequence ID" value="ADN35423.1"/>
    <property type="molecule type" value="Genomic_DNA"/>
</dbReference>
<dbReference type="Gene3D" id="3.50.30.50">
    <property type="entry name" value="Putative cyclase"/>
    <property type="match status" value="1"/>
</dbReference>
<dbReference type="STRING" id="679926.Mpet_0649"/>
<dbReference type="GO" id="GO:0004061">
    <property type="term" value="F:arylformamidase activity"/>
    <property type="evidence" value="ECO:0007669"/>
    <property type="project" value="InterPro"/>
</dbReference>
<name>E1RI38_METP4</name>
<organism evidence="1 2">
    <name type="scientific">Methanolacinia petrolearia (strain DSM 11571 / OCM 486 / SEBR 4847)</name>
    <name type="common">Methanoplanus petrolearius</name>
    <dbReference type="NCBI Taxonomy" id="679926"/>
    <lineage>
        <taxon>Archaea</taxon>
        <taxon>Methanobacteriati</taxon>
        <taxon>Methanobacteriota</taxon>
        <taxon>Stenosarchaea group</taxon>
        <taxon>Methanomicrobia</taxon>
        <taxon>Methanomicrobiales</taxon>
        <taxon>Methanomicrobiaceae</taxon>
        <taxon>Methanolacinia</taxon>
    </lineage>
</organism>
<evidence type="ECO:0000313" key="2">
    <source>
        <dbReference type="Proteomes" id="UP000006565"/>
    </source>
</evidence>
<dbReference type="Pfam" id="PF04199">
    <property type="entry name" value="Cyclase"/>
    <property type="match status" value="1"/>
</dbReference>
<dbReference type="RefSeq" id="WP_013328601.1">
    <property type="nucleotide sequence ID" value="NC_014507.1"/>
</dbReference>
<dbReference type="HOGENOM" id="CLU_030671_3_1_2"/>
<dbReference type="PANTHER" id="PTHR31118:SF12">
    <property type="entry name" value="CYCLASE-LIKE PROTEIN 2"/>
    <property type="match status" value="1"/>
</dbReference>
<dbReference type="OrthoDB" id="9014at2157"/>
<dbReference type="PANTHER" id="PTHR31118">
    <property type="entry name" value="CYCLASE-LIKE PROTEIN 2"/>
    <property type="match status" value="1"/>
</dbReference>
<dbReference type="GeneID" id="9743098"/>